<dbReference type="Gene3D" id="3.20.20.100">
    <property type="entry name" value="NADP-dependent oxidoreductase domain"/>
    <property type="match status" value="1"/>
</dbReference>
<dbReference type="InterPro" id="IPR050523">
    <property type="entry name" value="AKR_Detox_Biosynth"/>
</dbReference>
<dbReference type="PANTHER" id="PTHR43364">
    <property type="entry name" value="NADH-SPECIFIC METHYLGLYOXAL REDUCTASE-RELATED"/>
    <property type="match status" value="1"/>
</dbReference>
<gene>
    <name evidence="3" type="ORF">SAMN05421548_123107</name>
</gene>
<organism evidence="3 4">
    <name type="scientific">Paraburkholderia lycopersici</name>
    <dbReference type="NCBI Taxonomy" id="416944"/>
    <lineage>
        <taxon>Bacteria</taxon>
        <taxon>Pseudomonadati</taxon>
        <taxon>Pseudomonadota</taxon>
        <taxon>Betaproteobacteria</taxon>
        <taxon>Burkholderiales</taxon>
        <taxon>Burkholderiaceae</taxon>
        <taxon>Paraburkholderia</taxon>
    </lineage>
</organism>
<dbReference type="FunFam" id="3.20.20.100:FF:000004">
    <property type="entry name" value="Oxidoreductase, aldo/keto reductase"/>
    <property type="match status" value="1"/>
</dbReference>
<name>A0A1G6WTZ4_9BURK</name>
<dbReference type="STRING" id="416944.SAMN05421548_123107"/>
<dbReference type="PANTHER" id="PTHR43364:SF4">
    <property type="entry name" value="NAD(P)-LINKED OXIDOREDUCTASE SUPERFAMILY PROTEIN"/>
    <property type="match status" value="1"/>
</dbReference>
<dbReference type="InterPro" id="IPR023210">
    <property type="entry name" value="NADP_OxRdtase_dom"/>
</dbReference>
<dbReference type="GO" id="GO:0016491">
    <property type="term" value="F:oxidoreductase activity"/>
    <property type="evidence" value="ECO:0007669"/>
    <property type="project" value="UniProtKB-KW"/>
</dbReference>
<evidence type="ECO:0000313" key="4">
    <source>
        <dbReference type="Proteomes" id="UP000198908"/>
    </source>
</evidence>
<dbReference type="AlphaFoldDB" id="A0A1G6WTZ4"/>
<dbReference type="SUPFAM" id="SSF51430">
    <property type="entry name" value="NAD(P)-linked oxidoreductase"/>
    <property type="match status" value="1"/>
</dbReference>
<dbReference type="RefSeq" id="WP_092001634.1">
    <property type="nucleotide sequence ID" value="NZ_FMYQ01000023.1"/>
</dbReference>
<evidence type="ECO:0000259" key="2">
    <source>
        <dbReference type="Pfam" id="PF00248"/>
    </source>
</evidence>
<sequence>MPLNHFVTLGRSGLRVSPYCLGTMTFGEDFGWGASPEESFAMFDEYRNRGGNFVDTANVYTFGHSERIVGDYLRQNKVRRDELVLSTKFYCNLFPGDPNGGGAGRKALIQQCEASLSRLQTDYIDIYWLHNWDQTAPVEETLRGLDDLVTAGKIRYVGFSDIPAWKTAEAQTIALFRGWSPIIALQLEYSLLERTSEGELFPMARSMGMGIMPWSPLKSGFLSGKFRRGAQGHVDTTRANMVGVPGEADYNVIEAVVEVASELGVSPASVALAWVRSQAGVTSTLIGARRLDQLKSNLDSLEVTLSAEQIGKLSVVSRPKLNFPAENNDTLAPMLAFAGMTVDGKTVRSFERLSA</sequence>
<evidence type="ECO:0000313" key="3">
    <source>
        <dbReference type="EMBL" id="SDD68556.1"/>
    </source>
</evidence>
<dbReference type="OrthoDB" id="5488419at2"/>
<dbReference type="InterPro" id="IPR036812">
    <property type="entry name" value="NAD(P)_OxRdtase_dom_sf"/>
</dbReference>
<keyword evidence="4" id="KW-1185">Reference proteome</keyword>
<proteinExistence type="predicted"/>
<accession>A0A1G6WTZ4</accession>
<keyword evidence="1" id="KW-0560">Oxidoreductase</keyword>
<protein>
    <submittedName>
        <fullName evidence="3">Predicted oxidoreductase</fullName>
    </submittedName>
</protein>
<dbReference type="Pfam" id="PF00248">
    <property type="entry name" value="Aldo_ket_red"/>
    <property type="match status" value="1"/>
</dbReference>
<dbReference type="Proteomes" id="UP000198908">
    <property type="component" value="Unassembled WGS sequence"/>
</dbReference>
<reference evidence="4" key="1">
    <citation type="submission" date="2016-09" db="EMBL/GenBank/DDBJ databases">
        <authorList>
            <person name="Varghese N."/>
            <person name="Submissions S."/>
        </authorList>
    </citation>
    <scope>NUCLEOTIDE SEQUENCE [LARGE SCALE GENOMIC DNA]</scope>
    <source>
        <strain evidence="4">TNe-862</strain>
    </source>
</reference>
<evidence type="ECO:0000256" key="1">
    <source>
        <dbReference type="ARBA" id="ARBA00023002"/>
    </source>
</evidence>
<feature type="domain" description="NADP-dependent oxidoreductase" evidence="2">
    <location>
        <begin position="20"/>
        <end position="313"/>
    </location>
</feature>
<dbReference type="EMBL" id="FMYQ01000023">
    <property type="protein sequence ID" value="SDD68556.1"/>
    <property type="molecule type" value="Genomic_DNA"/>
</dbReference>
<dbReference type="GO" id="GO:0005829">
    <property type="term" value="C:cytosol"/>
    <property type="evidence" value="ECO:0007669"/>
    <property type="project" value="UniProtKB-ARBA"/>
</dbReference>
<dbReference type="CDD" id="cd19080">
    <property type="entry name" value="AKR_AKR9A_9B"/>
    <property type="match status" value="1"/>
</dbReference>